<name>A0A9D2MMB8_9FIRM</name>
<dbReference type="EMBL" id="DWXO01000081">
    <property type="protein sequence ID" value="HJB81041.1"/>
    <property type="molecule type" value="Genomic_DNA"/>
</dbReference>
<dbReference type="Pfam" id="PF07238">
    <property type="entry name" value="PilZ"/>
    <property type="match status" value="1"/>
</dbReference>
<feature type="domain" description="PilZ" evidence="1">
    <location>
        <begin position="61"/>
        <end position="159"/>
    </location>
</feature>
<evidence type="ECO:0000313" key="3">
    <source>
        <dbReference type="Proteomes" id="UP000823921"/>
    </source>
</evidence>
<proteinExistence type="predicted"/>
<evidence type="ECO:0000313" key="2">
    <source>
        <dbReference type="EMBL" id="HJB81041.1"/>
    </source>
</evidence>
<dbReference type="SUPFAM" id="SSF141371">
    <property type="entry name" value="PilZ domain-like"/>
    <property type="match status" value="1"/>
</dbReference>
<protein>
    <submittedName>
        <fullName evidence="2">PilZ domain-containing protein</fullName>
    </submittedName>
</protein>
<evidence type="ECO:0000259" key="1">
    <source>
        <dbReference type="Pfam" id="PF07238"/>
    </source>
</evidence>
<dbReference type="Gene3D" id="2.40.10.220">
    <property type="entry name" value="predicted glycosyltransferase like domains"/>
    <property type="match status" value="1"/>
</dbReference>
<reference evidence="2" key="1">
    <citation type="journal article" date="2021" name="PeerJ">
        <title>Extensive microbial diversity within the chicken gut microbiome revealed by metagenomics and culture.</title>
        <authorList>
            <person name="Gilroy R."/>
            <person name="Ravi A."/>
            <person name="Getino M."/>
            <person name="Pursley I."/>
            <person name="Horton D.L."/>
            <person name="Alikhan N.F."/>
            <person name="Baker D."/>
            <person name="Gharbi K."/>
            <person name="Hall N."/>
            <person name="Watson M."/>
            <person name="Adriaenssens E.M."/>
            <person name="Foster-Nyarko E."/>
            <person name="Jarju S."/>
            <person name="Secka A."/>
            <person name="Antonio M."/>
            <person name="Oren A."/>
            <person name="Chaudhuri R.R."/>
            <person name="La Ragione R."/>
            <person name="Hildebrand F."/>
            <person name="Pallen M.J."/>
        </authorList>
    </citation>
    <scope>NUCLEOTIDE SEQUENCE</scope>
    <source>
        <strain evidence="2">CHK192-8294</strain>
    </source>
</reference>
<dbReference type="AlphaFoldDB" id="A0A9D2MMB8"/>
<comment type="caution">
    <text evidence="2">The sequence shown here is derived from an EMBL/GenBank/DDBJ whole genome shotgun (WGS) entry which is preliminary data.</text>
</comment>
<organism evidence="2 3">
    <name type="scientific">Candidatus Flavonifractor intestinigallinarum</name>
    <dbReference type="NCBI Taxonomy" id="2838586"/>
    <lineage>
        <taxon>Bacteria</taxon>
        <taxon>Bacillati</taxon>
        <taxon>Bacillota</taxon>
        <taxon>Clostridia</taxon>
        <taxon>Eubacteriales</taxon>
        <taxon>Oscillospiraceae</taxon>
        <taxon>Flavonifractor</taxon>
    </lineage>
</organism>
<reference evidence="2" key="2">
    <citation type="submission" date="2021-04" db="EMBL/GenBank/DDBJ databases">
        <authorList>
            <person name="Gilroy R."/>
        </authorList>
    </citation>
    <scope>NUCLEOTIDE SEQUENCE</scope>
    <source>
        <strain evidence="2">CHK192-8294</strain>
    </source>
</reference>
<accession>A0A9D2MMB8</accession>
<gene>
    <name evidence="2" type="ORF">H9712_08645</name>
</gene>
<dbReference type="InterPro" id="IPR009875">
    <property type="entry name" value="PilZ_domain"/>
</dbReference>
<dbReference type="GO" id="GO:0035438">
    <property type="term" value="F:cyclic-di-GMP binding"/>
    <property type="evidence" value="ECO:0007669"/>
    <property type="project" value="InterPro"/>
</dbReference>
<sequence>MAWNQSSPPPWGSIVPDRKLKLIIGNSGSNGQLTVVEGCVARVMKDHLLVDVETAISKQEDRVSFRQPVMKSAVIRLSGDEGPGDTCTIVDISASGIGLISRQAYEIGTKLEIKNLQLRDGGPIHSVFCELRRSREQSEKGYFYGCQFCDLTTDQEDALYGDLFTMQAQELRRRREQTNF</sequence>
<dbReference type="Proteomes" id="UP000823921">
    <property type="component" value="Unassembled WGS sequence"/>
</dbReference>